<dbReference type="SMART" id="SM00534">
    <property type="entry name" value="MUTSac"/>
    <property type="match status" value="1"/>
</dbReference>
<dbReference type="InterPro" id="IPR035901">
    <property type="entry name" value="GIY-YIG_endonuc_sf"/>
</dbReference>
<accession>A0AAD8I715</accession>
<evidence type="ECO:0000256" key="3">
    <source>
        <dbReference type="ARBA" id="ARBA00022840"/>
    </source>
</evidence>
<proteinExistence type="predicted"/>
<evidence type="ECO:0000313" key="8">
    <source>
        <dbReference type="Proteomes" id="UP001237642"/>
    </source>
</evidence>
<keyword evidence="1" id="KW-0547">Nucleotide-binding</keyword>
<evidence type="ECO:0000256" key="4">
    <source>
        <dbReference type="ARBA" id="ARBA00023125"/>
    </source>
</evidence>
<evidence type="ECO:0000256" key="2">
    <source>
        <dbReference type="ARBA" id="ARBA00022763"/>
    </source>
</evidence>
<dbReference type="PROSITE" id="PS00486">
    <property type="entry name" value="DNA_MISMATCH_REPAIR_2"/>
    <property type="match status" value="1"/>
</dbReference>
<dbReference type="CDD" id="cd03243">
    <property type="entry name" value="ABC_MutS_homologs"/>
    <property type="match status" value="1"/>
</dbReference>
<dbReference type="SUPFAM" id="SSF55271">
    <property type="entry name" value="DNA repair protein MutS, domain I"/>
    <property type="match status" value="1"/>
</dbReference>
<dbReference type="SUPFAM" id="SSF82771">
    <property type="entry name" value="GIY-YIG endonuclease"/>
    <property type="match status" value="1"/>
</dbReference>
<dbReference type="GO" id="GO:0005524">
    <property type="term" value="F:ATP binding"/>
    <property type="evidence" value="ECO:0007669"/>
    <property type="project" value="UniProtKB-KW"/>
</dbReference>
<dbReference type="InterPro" id="IPR007695">
    <property type="entry name" value="DNA_mismatch_repair_MutS-lik_N"/>
</dbReference>
<sequence length="1183" mass="131035">MYWTTAKSVVVSAPRWRSLALLLRPPPPPPLPLHTRPFASSPCLNIRQCNQMRSLKEHKRVRGITKAVKKQKELGNTLEEKDYSNILWWQERMQMCRKSSSVQLISRLTYSNLLGLDVNLRNGSLKEGSINWEMLQYKSRFPREILLCRVGEFYEAIGIDACILVEYAGLNPFGGLRSDSIPKAGCPVMNLRQTLDDLTRNGYSVCIVEEVQGPTQARARKKRFISGHAHPGNPYVFGLVEDDRDFDFPEPMPVVGVSRSAKGYCLISVLETMKTYSAEDGLTEEAVVTKLRTCQYHHLFLHRSLKHNSSGTCRWGEFGEGGLLWGECNARSFEWFEGDPVNELIFKVKELYGLDSEVTFRNVTVASENRPRPLHLGTATQIGAISTEGIPSLIKVLLPADCTGLPVLYVKDLLLNPPAYAIASTIQAICKRMSSITCSIPEFTCVSPAKLVKLLESREANHIEFCKIKNVLDEVIQMHGNSELHEILKLLIDPTWAATGLNLDFEKLVEESKLVSGRIGEVISLDGDTDQGICSYPAIPDDFFEMMESSWKGRVKRIHLNEAFTEVEKAAEALSLAVTEDFVPILSRIKASTAPLGGPKGEILYSREHAAVWFKGKRFAPSVWAGTPGEEQIKQLRPAVDSKGKKVGEEWFTTVKVEVALARYHEAGCEAKAKVLELLRGLSAELQAKINVLVFASMLLVISKALFAHVSEGRRRKWVFPVLTQFNKSERAELSGRGSSMKLVGLSPYWFDAAEGNAVHNTVDMQSLFILTGPNGGGKSSLLRSICAAALLGLCGFMVPAESASIPHFDSIMLHLKSYDSPADGKSSFQIEMSEVRSIISGATSRSLVLVDEICRGTETAKGTCIAGSIIETLDSIGCLGIVSTHLHGIFDLPLTTKKTVYKAMETEYINGQPRPTWKLTDGICRESLAFETAQREGVLETIIKRAEELYSSVYAKDSCPQHETEVDLSTYDKDNKLPNKAYEQPSSTEEISGGSLVASTNRIDVLRKEVESAVINICQKQLLDFYKKKSISELAAVKCVLIAAREQPPPSTVGASSVYVLLGPDKRLYVGETDDLRGRVRAHRSKEGMQNASFLYLLVPGKSIACQLETLLINQLPSQGFQLTNLADGRHRNFAKLFVPGFYHCCISKTRLPSPDNLVRTAPCQLIYVLVVSISVLKEEGN</sequence>
<keyword evidence="8" id="KW-1185">Reference proteome</keyword>
<dbReference type="PANTHER" id="PTHR48448:SF1">
    <property type="entry name" value="MUTL PROTEIN ISOFORM 1"/>
    <property type="match status" value="1"/>
</dbReference>
<dbReference type="GO" id="GO:0006298">
    <property type="term" value="P:mismatch repair"/>
    <property type="evidence" value="ECO:0007669"/>
    <property type="project" value="InterPro"/>
</dbReference>
<reference evidence="7" key="1">
    <citation type="submission" date="2023-02" db="EMBL/GenBank/DDBJ databases">
        <title>Genome of toxic invasive species Heracleum sosnowskyi carries increased number of genes despite the absence of recent whole-genome duplications.</title>
        <authorList>
            <person name="Schelkunov M."/>
            <person name="Shtratnikova V."/>
            <person name="Makarenko M."/>
            <person name="Klepikova A."/>
            <person name="Omelchenko D."/>
            <person name="Novikova G."/>
            <person name="Obukhova E."/>
            <person name="Bogdanov V."/>
            <person name="Penin A."/>
            <person name="Logacheva M."/>
        </authorList>
    </citation>
    <scope>NUCLEOTIDE SEQUENCE</scope>
    <source>
        <strain evidence="7">Hsosn_3</strain>
        <tissue evidence="7">Leaf</tissue>
    </source>
</reference>
<keyword evidence="4" id="KW-0238">DNA-binding</keyword>
<evidence type="ECO:0000313" key="7">
    <source>
        <dbReference type="EMBL" id="KAK1379706.1"/>
    </source>
</evidence>
<dbReference type="InterPro" id="IPR016151">
    <property type="entry name" value="DNA_mismatch_repair_MutS_N"/>
</dbReference>
<keyword evidence="2" id="KW-0227">DNA damage</keyword>
<dbReference type="EMBL" id="JAUIZM010000006">
    <property type="protein sequence ID" value="KAK1379706.1"/>
    <property type="molecule type" value="Genomic_DNA"/>
</dbReference>
<dbReference type="PANTHER" id="PTHR48448">
    <property type="entry name" value="MUTL PROTEIN ISOFORM 1"/>
    <property type="match status" value="1"/>
</dbReference>
<feature type="domain" description="DNA mismatch repair proteins mutS family" evidence="6">
    <location>
        <begin position="847"/>
        <end position="863"/>
    </location>
</feature>
<protein>
    <submittedName>
        <fullName evidence="7">GIY-YIG nuclease superfamily</fullName>
    </submittedName>
</protein>
<feature type="region of interest" description="Disordered" evidence="5">
    <location>
        <begin position="973"/>
        <end position="994"/>
    </location>
</feature>
<dbReference type="Gene3D" id="3.40.1170.10">
    <property type="entry name" value="DNA repair protein MutS, domain I"/>
    <property type="match status" value="1"/>
</dbReference>
<gene>
    <name evidence="7" type="ORF">POM88_026450</name>
</gene>
<dbReference type="FunFam" id="3.40.1170.10:FF:000005">
    <property type="entry name" value="DNA mismatch repair protein MSH1, mitochondrial"/>
    <property type="match status" value="1"/>
</dbReference>
<dbReference type="InterPro" id="IPR053276">
    <property type="entry name" value="MtDNA_mismatch_repair_MutS"/>
</dbReference>
<dbReference type="AlphaFoldDB" id="A0AAD8I715"/>
<dbReference type="Gene3D" id="3.40.50.300">
    <property type="entry name" value="P-loop containing nucleotide triphosphate hydrolases"/>
    <property type="match status" value="1"/>
</dbReference>
<organism evidence="7 8">
    <name type="scientific">Heracleum sosnowskyi</name>
    <dbReference type="NCBI Taxonomy" id="360622"/>
    <lineage>
        <taxon>Eukaryota</taxon>
        <taxon>Viridiplantae</taxon>
        <taxon>Streptophyta</taxon>
        <taxon>Embryophyta</taxon>
        <taxon>Tracheophyta</taxon>
        <taxon>Spermatophyta</taxon>
        <taxon>Magnoliopsida</taxon>
        <taxon>eudicotyledons</taxon>
        <taxon>Gunneridae</taxon>
        <taxon>Pentapetalae</taxon>
        <taxon>asterids</taxon>
        <taxon>campanulids</taxon>
        <taxon>Apiales</taxon>
        <taxon>Apiaceae</taxon>
        <taxon>Apioideae</taxon>
        <taxon>apioid superclade</taxon>
        <taxon>Tordylieae</taxon>
        <taxon>Tordyliinae</taxon>
        <taxon>Heracleum</taxon>
    </lineage>
</organism>
<dbReference type="Pfam" id="PF01624">
    <property type="entry name" value="MutS_I"/>
    <property type="match status" value="1"/>
</dbReference>
<dbReference type="GO" id="GO:0030983">
    <property type="term" value="F:mismatched DNA binding"/>
    <property type="evidence" value="ECO:0007669"/>
    <property type="project" value="InterPro"/>
</dbReference>
<reference evidence="7" key="2">
    <citation type="submission" date="2023-05" db="EMBL/GenBank/DDBJ databases">
        <authorList>
            <person name="Schelkunov M.I."/>
        </authorList>
    </citation>
    <scope>NUCLEOTIDE SEQUENCE</scope>
    <source>
        <strain evidence="7">Hsosn_3</strain>
        <tissue evidence="7">Leaf</tissue>
    </source>
</reference>
<dbReference type="InterPro" id="IPR027417">
    <property type="entry name" value="P-loop_NTPase"/>
</dbReference>
<dbReference type="FunFam" id="3.40.50.300:FF:001188">
    <property type="entry name" value="DNA mismatch repair protein"/>
    <property type="match status" value="1"/>
</dbReference>
<dbReference type="Pfam" id="PF00488">
    <property type="entry name" value="MutS_V"/>
    <property type="match status" value="1"/>
</dbReference>
<comment type="caution">
    <text evidence="7">The sequence shown here is derived from an EMBL/GenBank/DDBJ whole genome shotgun (WGS) entry which is preliminary data.</text>
</comment>
<keyword evidence="3" id="KW-0067">ATP-binding</keyword>
<evidence type="ECO:0000259" key="6">
    <source>
        <dbReference type="PROSITE" id="PS00486"/>
    </source>
</evidence>
<dbReference type="SUPFAM" id="SSF52540">
    <property type="entry name" value="P-loop containing nucleoside triphosphate hydrolases"/>
    <property type="match status" value="1"/>
</dbReference>
<dbReference type="InterPro" id="IPR000432">
    <property type="entry name" value="DNA_mismatch_repair_MutS_C"/>
</dbReference>
<evidence type="ECO:0000256" key="5">
    <source>
        <dbReference type="SAM" id="MobiDB-lite"/>
    </source>
</evidence>
<name>A0AAD8I715_9APIA</name>
<evidence type="ECO:0000256" key="1">
    <source>
        <dbReference type="ARBA" id="ARBA00022741"/>
    </source>
</evidence>
<dbReference type="Proteomes" id="UP001237642">
    <property type="component" value="Unassembled WGS sequence"/>
</dbReference>